<dbReference type="Proteomes" id="UP000002281">
    <property type="component" value="Chromosome 1"/>
</dbReference>
<evidence type="ECO:0000256" key="9">
    <source>
        <dbReference type="ARBA" id="ARBA00023136"/>
    </source>
</evidence>
<keyword evidence="7" id="KW-0732">Signal</keyword>
<accession>A0A9L0TLC7</accession>
<feature type="region of interest" description="Disordered" evidence="13">
    <location>
        <begin position="82"/>
        <end position="101"/>
    </location>
</feature>
<evidence type="ECO:0000256" key="3">
    <source>
        <dbReference type="ARBA" id="ARBA00014397"/>
    </source>
</evidence>
<reference evidence="14" key="3">
    <citation type="submission" date="2025-09" db="UniProtKB">
        <authorList>
            <consortium name="Ensembl"/>
        </authorList>
    </citation>
    <scope>IDENTIFICATION</scope>
    <source>
        <strain evidence="14">Thoroughbred</strain>
    </source>
</reference>
<dbReference type="PANTHER" id="PTHR28552:SF1">
    <property type="entry name" value="SHADOW OF PRION PROTEIN"/>
    <property type="match status" value="1"/>
</dbReference>
<evidence type="ECO:0000256" key="11">
    <source>
        <dbReference type="ARBA" id="ARBA00023288"/>
    </source>
</evidence>
<proteinExistence type="inferred from homology"/>
<dbReference type="AlphaFoldDB" id="A0A9L0TLC7"/>
<keyword evidence="10" id="KW-0325">Glycoprotein</keyword>
<keyword evidence="15" id="KW-1185">Reference proteome</keyword>
<evidence type="ECO:0000256" key="5">
    <source>
        <dbReference type="ARBA" id="ARBA00022622"/>
    </source>
</evidence>
<evidence type="ECO:0000313" key="15">
    <source>
        <dbReference type="Proteomes" id="UP000002281"/>
    </source>
</evidence>
<evidence type="ECO:0000256" key="13">
    <source>
        <dbReference type="SAM" id="MobiDB-lite"/>
    </source>
</evidence>
<keyword evidence="5" id="KW-0336">GPI-anchor</keyword>
<keyword evidence="9" id="KW-0472">Membrane</keyword>
<evidence type="ECO:0000256" key="7">
    <source>
        <dbReference type="ARBA" id="ARBA00022729"/>
    </source>
</evidence>
<comment type="subcellular location">
    <subcellularLocation>
        <location evidence="1">Cell membrane</location>
        <topology evidence="1">Lipid-anchor</topology>
        <topology evidence="1">GPI-anchor</topology>
    </subcellularLocation>
</comment>
<evidence type="ECO:0000256" key="8">
    <source>
        <dbReference type="ARBA" id="ARBA00023087"/>
    </source>
</evidence>
<comment type="similarity">
    <text evidence="2">Belongs to the SPRN family.</text>
</comment>
<dbReference type="GeneTree" id="ENSGT00730000111694"/>
<dbReference type="Pfam" id="PF14999">
    <property type="entry name" value="Shadoo"/>
    <property type="match status" value="1"/>
</dbReference>
<protein>
    <recommendedName>
        <fullName evidence="3">Shadow of prion protein</fullName>
    </recommendedName>
</protein>
<evidence type="ECO:0000256" key="4">
    <source>
        <dbReference type="ARBA" id="ARBA00022475"/>
    </source>
</evidence>
<evidence type="ECO:0000256" key="1">
    <source>
        <dbReference type="ARBA" id="ARBA00004609"/>
    </source>
</evidence>
<evidence type="ECO:0000256" key="12">
    <source>
        <dbReference type="ARBA" id="ARBA00025683"/>
    </source>
</evidence>
<evidence type="ECO:0000256" key="2">
    <source>
        <dbReference type="ARBA" id="ARBA00008311"/>
    </source>
</evidence>
<evidence type="ECO:0000313" key="14">
    <source>
        <dbReference type="Ensembl" id="ENSECAP00000087411.1"/>
    </source>
</evidence>
<dbReference type="PANTHER" id="PTHR28552">
    <property type="entry name" value="SHADOW OF PRION PROTEIN"/>
    <property type="match status" value="1"/>
</dbReference>
<dbReference type="GO" id="GO:0003676">
    <property type="term" value="F:nucleic acid binding"/>
    <property type="evidence" value="ECO:0000318"/>
    <property type="project" value="GO_Central"/>
</dbReference>
<organism evidence="14 15">
    <name type="scientific">Equus caballus</name>
    <name type="common">Horse</name>
    <dbReference type="NCBI Taxonomy" id="9796"/>
    <lineage>
        <taxon>Eukaryota</taxon>
        <taxon>Metazoa</taxon>
        <taxon>Chordata</taxon>
        <taxon>Craniata</taxon>
        <taxon>Vertebrata</taxon>
        <taxon>Euteleostomi</taxon>
        <taxon>Mammalia</taxon>
        <taxon>Eutheria</taxon>
        <taxon>Laurasiatheria</taxon>
        <taxon>Perissodactyla</taxon>
        <taxon>Equidae</taxon>
        <taxon>Equus</taxon>
    </lineage>
</organism>
<keyword evidence="6" id="KW-0640">Prion</keyword>
<comment type="function">
    <text evidence="12">Prion-like protein that has PrP(C)-like neuroprotective activity. May act as a modulator for the biological actions of normal and abnormal PrP.</text>
</comment>
<feature type="region of interest" description="Disordered" evidence="13">
    <location>
        <begin position="144"/>
        <end position="164"/>
    </location>
</feature>
<name>A0A9L0TLC7_HORSE</name>
<keyword evidence="11" id="KW-0449">Lipoprotein</keyword>
<dbReference type="GO" id="GO:0098552">
    <property type="term" value="C:side of membrane"/>
    <property type="evidence" value="ECO:0007669"/>
    <property type="project" value="UniProtKB-KW"/>
</dbReference>
<evidence type="ECO:0000256" key="10">
    <source>
        <dbReference type="ARBA" id="ARBA00023180"/>
    </source>
</evidence>
<dbReference type="GO" id="GO:0006606">
    <property type="term" value="P:protein import into nucleus"/>
    <property type="evidence" value="ECO:0000318"/>
    <property type="project" value="GO_Central"/>
</dbReference>
<reference evidence="14" key="2">
    <citation type="submission" date="2025-08" db="UniProtKB">
        <authorList>
            <consortium name="Ensembl"/>
        </authorList>
    </citation>
    <scope>IDENTIFICATION</scope>
    <source>
        <strain evidence="14">Thoroughbred</strain>
    </source>
</reference>
<evidence type="ECO:0000256" key="6">
    <source>
        <dbReference type="ARBA" id="ARBA00022678"/>
    </source>
</evidence>
<feature type="compositionally biased region" description="Gly residues" evidence="13">
    <location>
        <begin position="82"/>
        <end position="98"/>
    </location>
</feature>
<keyword evidence="8" id="KW-0034">Amyloid</keyword>
<gene>
    <name evidence="14" type="primary">SPRN</name>
</gene>
<sequence>MGTEGGRRPRAKSRLCAGWRVSAPARPSRSAWPLERPLQPAVPTEARGGSCPTKMNWTAATCWALLLAAAFLCDSGAAKGGRGGARGSARGGLRGGARGAPRVRVRPAPRYAGSSLRVAAAGAAAGAAGAVGLAAGSRWSGAAGPGVRGLDDDEDGSPGGNGTGQGVYSYSAWTSGTEPTRGLCLCLLLGGALGALGLLRP</sequence>
<dbReference type="InterPro" id="IPR029238">
    <property type="entry name" value="Shadoo"/>
</dbReference>
<dbReference type="Ensembl" id="ENSECAT00000144946.1">
    <property type="protein sequence ID" value="ENSECAP00000087411.1"/>
    <property type="gene ID" value="ENSECAG00000028030.2"/>
</dbReference>
<dbReference type="GO" id="GO:0005634">
    <property type="term" value="C:nucleus"/>
    <property type="evidence" value="ECO:0000318"/>
    <property type="project" value="GO_Central"/>
</dbReference>
<dbReference type="GO" id="GO:0005886">
    <property type="term" value="C:plasma membrane"/>
    <property type="evidence" value="ECO:0007669"/>
    <property type="project" value="UniProtKB-SubCell"/>
</dbReference>
<reference evidence="14 15" key="1">
    <citation type="journal article" date="2009" name="Science">
        <title>Genome sequence, comparative analysis, and population genetics of the domestic horse.</title>
        <authorList>
            <consortium name="Broad Institute Genome Sequencing Platform"/>
            <consortium name="Broad Institute Whole Genome Assembly Team"/>
            <person name="Wade C.M."/>
            <person name="Giulotto E."/>
            <person name="Sigurdsson S."/>
            <person name="Zoli M."/>
            <person name="Gnerre S."/>
            <person name="Imsland F."/>
            <person name="Lear T.L."/>
            <person name="Adelson D.L."/>
            <person name="Bailey E."/>
            <person name="Bellone R.R."/>
            <person name="Bloecker H."/>
            <person name="Distl O."/>
            <person name="Edgar R.C."/>
            <person name="Garber M."/>
            <person name="Leeb T."/>
            <person name="Mauceli E."/>
            <person name="MacLeod J.N."/>
            <person name="Penedo M.C.T."/>
            <person name="Raison J.M."/>
            <person name="Sharpe T."/>
            <person name="Vogel J."/>
            <person name="Andersson L."/>
            <person name="Antczak D.F."/>
            <person name="Biagi T."/>
            <person name="Binns M.M."/>
            <person name="Chowdhary B.P."/>
            <person name="Coleman S.J."/>
            <person name="Della Valle G."/>
            <person name="Fryc S."/>
            <person name="Guerin G."/>
            <person name="Hasegawa T."/>
            <person name="Hill E.W."/>
            <person name="Jurka J."/>
            <person name="Kiialainen A."/>
            <person name="Lindgren G."/>
            <person name="Liu J."/>
            <person name="Magnani E."/>
            <person name="Mickelson J.R."/>
            <person name="Murray J."/>
            <person name="Nergadze S.G."/>
            <person name="Onofrio R."/>
            <person name="Pedroni S."/>
            <person name="Piras M.F."/>
            <person name="Raudsepp T."/>
            <person name="Rocchi M."/>
            <person name="Roeed K.H."/>
            <person name="Ryder O.A."/>
            <person name="Searle S."/>
            <person name="Skow L."/>
            <person name="Swinburne J.E."/>
            <person name="Syvaenen A.C."/>
            <person name="Tozaki T."/>
            <person name="Valberg S.J."/>
            <person name="Vaudin M."/>
            <person name="White J.R."/>
            <person name="Zody M.C."/>
            <person name="Lander E.S."/>
            <person name="Lindblad-Toh K."/>
        </authorList>
    </citation>
    <scope>NUCLEOTIDE SEQUENCE [LARGE SCALE GENOMIC DNA]</scope>
    <source>
        <strain evidence="14 15">Thoroughbred</strain>
    </source>
</reference>
<keyword evidence="4" id="KW-1003">Cell membrane</keyword>